<proteinExistence type="predicted"/>
<dbReference type="Proteomes" id="UP001060215">
    <property type="component" value="Chromosome 10"/>
</dbReference>
<comment type="caution">
    <text evidence="1">The sequence shown here is derived from an EMBL/GenBank/DDBJ whole genome shotgun (WGS) entry which is preliminary data.</text>
</comment>
<name>A0ACC0GDT0_9ERIC</name>
<reference evidence="1 2" key="1">
    <citation type="journal article" date="2022" name="Plant J.">
        <title>Chromosome-level genome of Camellia lanceoleosa provides a valuable resource for understanding genome evolution and self-incompatibility.</title>
        <authorList>
            <person name="Gong W."/>
            <person name="Xiao S."/>
            <person name="Wang L."/>
            <person name="Liao Z."/>
            <person name="Chang Y."/>
            <person name="Mo W."/>
            <person name="Hu G."/>
            <person name="Li W."/>
            <person name="Zhao G."/>
            <person name="Zhu H."/>
            <person name="Hu X."/>
            <person name="Ji K."/>
            <person name="Xiang X."/>
            <person name="Song Q."/>
            <person name="Yuan D."/>
            <person name="Jin S."/>
            <person name="Zhang L."/>
        </authorList>
    </citation>
    <scope>NUCLEOTIDE SEQUENCE [LARGE SCALE GENOMIC DNA]</scope>
    <source>
        <strain evidence="1">SQ_2022a</strain>
    </source>
</reference>
<evidence type="ECO:0000313" key="2">
    <source>
        <dbReference type="Proteomes" id="UP001060215"/>
    </source>
</evidence>
<sequence>MLLRKLQHCSRNKMQRVMTCLNQMLWKRHPEKAHILHEFQLGHGLSVHSSAAPQEERRRSKAVDDCLEGDPYCALTTSISFQRFMLESLAWEKWSCFSNNRYLEEA</sequence>
<protein>
    <submittedName>
        <fullName evidence="1">Uncharacterized protein</fullName>
    </submittedName>
</protein>
<gene>
    <name evidence="1" type="ORF">LOK49_LG10G00220</name>
</gene>
<accession>A0ACC0GDT0</accession>
<dbReference type="EMBL" id="CM045767">
    <property type="protein sequence ID" value="KAI7998627.1"/>
    <property type="molecule type" value="Genomic_DNA"/>
</dbReference>
<organism evidence="1 2">
    <name type="scientific">Camellia lanceoleosa</name>
    <dbReference type="NCBI Taxonomy" id="1840588"/>
    <lineage>
        <taxon>Eukaryota</taxon>
        <taxon>Viridiplantae</taxon>
        <taxon>Streptophyta</taxon>
        <taxon>Embryophyta</taxon>
        <taxon>Tracheophyta</taxon>
        <taxon>Spermatophyta</taxon>
        <taxon>Magnoliopsida</taxon>
        <taxon>eudicotyledons</taxon>
        <taxon>Gunneridae</taxon>
        <taxon>Pentapetalae</taxon>
        <taxon>asterids</taxon>
        <taxon>Ericales</taxon>
        <taxon>Theaceae</taxon>
        <taxon>Camellia</taxon>
    </lineage>
</organism>
<keyword evidence="2" id="KW-1185">Reference proteome</keyword>
<evidence type="ECO:0000313" key="1">
    <source>
        <dbReference type="EMBL" id="KAI7998627.1"/>
    </source>
</evidence>